<dbReference type="RefSeq" id="WP_002719076.1">
    <property type="nucleotide sequence ID" value="NZ_UFSI01000001.1"/>
</dbReference>
<protein>
    <submittedName>
        <fullName evidence="2">Uncharacterized protein</fullName>
    </submittedName>
</protein>
<name>A0A381AZJ1_AFIFE</name>
<dbReference type="AlphaFoldDB" id="A0A381AZJ1"/>
<dbReference type="EMBL" id="UIGB01000001">
    <property type="protein sequence ID" value="SUU84205.1"/>
    <property type="molecule type" value="Genomic_DNA"/>
</dbReference>
<reference evidence="2 3" key="1">
    <citation type="submission" date="2018-06" db="EMBL/GenBank/DDBJ databases">
        <authorList>
            <consortium name="Pathogen Informatics"/>
            <person name="Doyle S."/>
        </authorList>
    </citation>
    <scope>NUCLEOTIDE SEQUENCE [LARGE SCALE GENOMIC DNA]</scope>
    <source>
        <strain evidence="2 3">NCTC12722</strain>
    </source>
</reference>
<dbReference type="Proteomes" id="UP000254343">
    <property type="component" value="Unassembled WGS sequence"/>
</dbReference>
<evidence type="ECO:0000313" key="1">
    <source>
        <dbReference type="EMBL" id="SUU84205.1"/>
    </source>
</evidence>
<organism evidence="2 3">
    <name type="scientific">Afipia felis</name>
    <name type="common">Cat scratch disease bacillus</name>
    <dbReference type="NCBI Taxonomy" id="1035"/>
    <lineage>
        <taxon>Bacteria</taxon>
        <taxon>Pseudomonadati</taxon>
        <taxon>Pseudomonadota</taxon>
        <taxon>Alphaproteobacteria</taxon>
        <taxon>Hyphomicrobiales</taxon>
        <taxon>Nitrobacteraceae</taxon>
        <taxon>Afipia</taxon>
    </lineage>
</organism>
<evidence type="ECO:0000313" key="2">
    <source>
        <dbReference type="EMBL" id="SUW28240.1"/>
    </source>
</evidence>
<proteinExistence type="predicted"/>
<dbReference type="EMBL" id="UIGB01000003">
    <property type="protein sequence ID" value="SUW28240.1"/>
    <property type="molecule type" value="Genomic_DNA"/>
</dbReference>
<accession>A0A381AZJ1</accession>
<gene>
    <name evidence="1" type="ORF">NCTC12722_01392</name>
    <name evidence="2" type="ORF">NCTC12722_04127</name>
</gene>
<evidence type="ECO:0000313" key="3">
    <source>
        <dbReference type="Proteomes" id="UP000254343"/>
    </source>
</evidence>
<sequence length="52" mass="5621">MSGIFTWILVAGLGAAVLICGLAHLADRDVDHFHNLGEPIHPDDIGTRQDEL</sequence>